<dbReference type="Proteomes" id="UP001595190">
    <property type="component" value="Unassembled WGS sequence"/>
</dbReference>
<dbReference type="NCBIfam" id="TIGR00696">
    <property type="entry name" value="wecG_tagA_cpsF"/>
    <property type="match status" value="1"/>
</dbReference>
<dbReference type="EMBL" id="JBHGPK010000032">
    <property type="protein sequence ID" value="MFC2254408.1"/>
    <property type="molecule type" value="Genomic_DNA"/>
</dbReference>
<name>A0ABV6ZQE4_9HYPH</name>
<dbReference type="RefSeq" id="WP_394315099.1">
    <property type="nucleotide sequence ID" value="NZ_JBHGPK010000032.1"/>
</dbReference>
<dbReference type="CDD" id="cd06533">
    <property type="entry name" value="Glyco_transf_WecG_TagA"/>
    <property type="match status" value="1"/>
</dbReference>
<dbReference type="PANTHER" id="PTHR34136:SF1">
    <property type="entry name" value="UDP-N-ACETYL-D-MANNOSAMINURONIC ACID TRANSFERASE"/>
    <property type="match status" value="1"/>
</dbReference>
<gene>
    <name evidence="3" type="ORF">ACETRX_32630</name>
</gene>
<keyword evidence="1" id="KW-0328">Glycosyltransferase</keyword>
<proteinExistence type="predicted"/>
<sequence>MLTSVDILGVRVHSGTTDAVIAHIDDRLRSGAETRIAFLNAHLSNQCARDRDMQRGLRNFLVLNDGVGLDLARWLLHGASFRDNLNGTDFVPAFLDRTALDLKIYLLGAHIDVVARAAERLNRQWPRHEVVGYHHGFLDEDSEAAVARDIAQTHAGMVLVGMGNPRQEQWIARHIPQASPCAMAIGAWFDFYSSSIPRAPLWVRNLRAEWAYRLWREPRRLARRYLVGNGVFLARLATGWLAQQAGADRDVRRDGRS</sequence>
<dbReference type="Pfam" id="PF03808">
    <property type="entry name" value="Glyco_tran_WecG"/>
    <property type="match status" value="1"/>
</dbReference>
<evidence type="ECO:0000256" key="1">
    <source>
        <dbReference type="ARBA" id="ARBA00022676"/>
    </source>
</evidence>
<reference evidence="3 4" key="1">
    <citation type="submission" date="2024-09" db="EMBL/GenBank/DDBJ databases">
        <title>Description of Labrys sedimenti sp. nov., isolated from a diclofenac-degrading enrichment culture, and genome-based reclassification of Labrys portucalensis as a later heterotypic synonym of Labrys neptuniae.</title>
        <authorList>
            <person name="Tancsics A."/>
            <person name="Csepanyi A."/>
        </authorList>
    </citation>
    <scope>NUCLEOTIDE SEQUENCE [LARGE SCALE GENOMIC DNA]</scope>
    <source>
        <strain evidence="3 4">LMG 23412</strain>
    </source>
</reference>
<dbReference type="InterPro" id="IPR004629">
    <property type="entry name" value="WecG_TagA_CpsF"/>
</dbReference>
<evidence type="ECO:0000313" key="3">
    <source>
        <dbReference type="EMBL" id="MFC2254408.1"/>
    </source>
</evidence>
<evidence type="ECO:0000256" key="2">
    <source>
        <dbReference type="ARBA" id="ARBA00022679"/>
    </source>
</evidence>
<evidence type="ECO:0000313" key="4">
    <source>
        <dbReference type="Proteomes" id="UP001595190"/>
    </source>
</evidence>
<protein>
    <submittedName>
        <fullName evidence="3">WecB/TagA/CpsF family glycosyltransferase</fullName>
    </submittedName>
</protein>
<accession>A0ABV6ZQE4</accession>
<dbReference type="PANTHER" id="PTHR34136">
    <property type="match status" value="1"/>
</dbReference>
<keyword evidence="2" id="KW-0808">Transferase</keyword>
<comment type="caution">
    <text evidence="3">The sequence shown here is derived from an EMBL/GenBank/DDBJ whole genome shotgun (WGS) entry which is preliminary data.</text>
</comment>
<organism evidence="3 4">
    <name type="scientific">Labrys neptuniae</name>
    <dbReference type="NCBI Taxonomy" id="376174"/>
    <lineage>
        <taxon>Bacteria</taxon>
        <taxon>Pseudomonadati</taxon>
        <taxon>Pseudomonadota</taxon>
        <taxon>Alphaproteobacteria</taxon>
        <taxon>Hyphomicrobiales</taxon>
        <taxon>Xanthobacteraceae</taxon>
        <taxon>Labrys</taxon>
    </lineage>
</organism>